<evidence type="ECO:0000313" key="1">
    <source>
        <dbReference type="EMBL" id="KAI5679516.1"/>
    </source>
</evidence>
<proteinExistence type="predicted"/>
<name>A0ACC0C3K0_CATRO</name>
<sequence length="714" mass="80123">MGEDHSYNQEGKRRNRGRKEKNKHDSFGRDNLPKNHGGRREESFPTQRSSKHQNVSVPQTFFVRKQVDPETAKYFAEIANVIEGSELDLEERSVICGNALEEARGKEVELATDYIISHTLQTLLEGCSVEHLCGFLRSSAKDFSHIAMDRSGSHVAETALKSLAMHQDIATDSLIEGTLSRICKMIVEDPVGLMCNCYGSHVLRSLFCLCRGVPLDSSEFHSTKSSVVLAERLNIRTSQLNDNNLQHLQPRFPELLKFLVSGILDTAQKDMAALQVNQYSSMVLQTALKLLAGESQLLLRFIPILLGCSSENVGEDNLIETTVVQDLLSLMEETAFSHLMEVILEVAPETLYNELFFKIFRNSLFSLSSHQCGNFVVQALISHTRTQDQMEIIWEELGAKLKDLLEMGRSGVVASIVAACQRLHSNENKCCQALAAAVCEVNESPACVVSKLLFLDNYFFSEDKSSWNWPNGAKMHVVGSLMLQSIFRLPSEFIQTYITSMTSLEESQILQMSKDPSGSRVVEAFLSSNASMKQKRRFVLKLRGHFGEISVHPSGSFTIEKCFNASNLSLREMIASELLPVQTELDKTKQGPYLLKKLDVEGFAKRPDQWKLRQTSKQSAYKEFCDAFGPSEAKASGKKSFLSEPYHKSQPEKLKDVWKEINTCLSGVTRSSASNFLSHQGSKAKLGRKRTQESMDATNGNNMKFKKKKTHNRK</sequence>
<organism evidence="1 2">
    <name type="scientific">Catharanthus roseus</name>
    <name type="common">Madagascar periwinkle</name>
    <name type="synonym">Vinca rosea</name>
    <dbReference type="NCBI Taxonomy" id="4058"/>
    <lineage>
        <taxon>Eukaryota</taxon>
        <taxon>Viridiplantae</taxon>
        <taxon>Streptophyta</taxon>
        <taxon>Embryophyta</taxon>
        <taxon>Tracheophyta</taxon>
        <taxon>Spermatophyta</taxon>
        <taxon>Magnoliopsida</taxon>
        <taxon>eudicotyledons</taxon>
        <taxon>Gunneridae</taxon>
        <taxon>Pentapetalae</taxon>
        <taxon>asterids</taxon>
        <taxon>lamiids</taxon>
        <taxon>Gentianales</taxon>
        <taxon>Apocynaceae</taxon>
        <taxon>Rauvolfioideae</taxon>
        <taxon>Vinceae</taxon>
        <taxon>Catharanthinae</taxon>
        <taxon>Catharanthus</taxon>
    </lineage>
</organism>
<accession>A0ACC0C3K0</accession>
<dbReference type="EMBL" id="CM044701">
    <property type="protein sequence ID" value="KAI5679516.1"/>
    <property type="molecule type" value="Genomic_DNA"/>
</dbReference>
<protein>
    <submittedName>
        <fullName evidence="1">Uncharacterized protein</fullName>
    </submittedName>
</protein>
<comment type="caution">
    <text evidence="1">The sequence shown here is derived from an EMBL/GenBank/DDBJ whole genome shotgun (WGS) entry which is preliminary data.</text>
</comment>
<dbReference type="Proteomes" id="UP001060085">
    <property type="component" value="Linkage Group LG01"/>
</dbReference>
<gene>
    <name evidence="1" type="ORF">M9H77_00743</name>
</gene>
<evidence type="ECO:0000313" key="2">
    <source>
        <dbReference type="Proteomes" id="UP001060085"/>
    </source>
</evidence>
<keyword evidence="2" id="KW-1185">Reference proteome</keyword>
<reference evidence="2" key="1">
    <citation type="journal article" date="2023" name="Nat. Plants">
        <title>Single-cell RNA sequencing provides a high-resolution roadmap for understanding the multicellular compartmentation of specialized metabolism.</title>
        <authorList>
            <person name="Sun S."/>
            <person name="Shen X."/>
            <person name="Li Y."/>
            <person name="Li Y."/>
            <person name="Wang S."/>
            <person name="Li R."/>
            <person name="Zhang H."/>
            <person name="Shen G."/>
            <person name="Guo B."/>
            <person name="Wei J."/>
            <person name="Xu J."/>
            <person name="St-Pierre B."/>
            <person name="Chen S."/>
            <person name="Sun C."/>
        </authorList>
    </citation>
    <scope>NUCLEOTIDE SEQUENCE [LARGE SCALE GENOMIC DNA]</scope>
</reference>